<gene>
    <name evidence="9" type="primary">LOC101505083</name>
</gene>
<feature type="transmembrane region" description="Helical" evidence="5">
    <location>
        <begin position="105"/>
        <end position="133"/>
    </location>
</feature>
<name>A0A1S2YZ04_CICAR</name>
<feature type="transmembrane region" description="Helical" evidence="5">
    <location>
        <begin position="320"/>
        <end position="341"/>
    </location>
</feature>
<dbReference type="PaxDb" id="3827-XP_004512144.1"/>
<dbReference type="Proteomes" id="UP000087171">
    <property type="component" value="Chromosome Ca8"/>
</dbReference>
<dbReference type="Pfam" id="PF06813">
    <property type="entry name" value="Nodulin-like"/>
    <property type="match status" value="1"/>
</dbReference>
<protein>
    <submittedName>
        <fullName evidence="9">Protein NUCLEAR FUSION DEFECTIVE 4-like</fullName>
    </submittedName>
</protein>
<comment type="subcellular location">
    <subcellularLocation>
        <location evidence="1">Membrane</location>
        <topology evidence="1">Multi-pass membrane protein</topology>
    </subcellularLocation>
</comment>
<dbReference type="SUPFAM" id="SSF103473">
    <property type="entry name" value="MFS general substrate transporter"/>
    <property type="match status" value="1"/>
</dbReference>
<feature type="transmembrane region" description="Helical" evidence="5">
    <location>
        <begin position="490"/>
        <end position="513"/>
    </location>
</feature>
<evidence type="ECO:0000256" key="3">
    <source>
        <dbReference type="ARBA" id="ARBA00022989"/>
    </source>
</evidence>
<dbReference type="KEGG" id="cam:101505083"/>
<dbReference type="InterPro" id="IPR036259">
    <property type="entry name" value="MFS_trans_sf"/>
</dbReference>
<keyword evidence="4 5" id="KW-0472">Membrane</keyword>
<dbReference type="Pfam" id="PF23262">
    <property type="entry name" value="NFD4_C"/>
    <property type="match status" value="1"/>
</dbReference>
<dbReference type="AlphaFoldDB" id="A0A1S2YZ04"/>
<organism evidence="8 9">
    <name type="scientific">Cicer arietinum</name>
    <name type="common">Chickpea</name>
    <name type="synonym">Garbanzo</name>
    <dbReference type="NCBI Taxonomy" id="3827"/>
    <lineage>
        <taxon>Eukaryota</taxon>
        <taxon>Viridiplantae</taxon>
        <taxon>Streptophyta</taxon>
        <taxon>Embryophyta</taxon>
        <taxon>Tracheophyta</taxon>
        <taxon>Spermatophyta</taxon>
        <taxon>Magnoliopsida</taxon>
        <taxon>eudicotyledons</taxon>
        <taxon>Gunneridae</taxon>
        <taxon>Pentapetalae</taxon>
        <taxon>rosids</taxon>
        <taxon>fabids</taxon>
        <taxon>Fabales</taxon>
        <taxon>Fabaceae</taxon>
        <taxon>Papilionoideae</taxon>
        <taxon>50 kb inversion clade</taxon>
        <taxon>NPAAA clade</taxon>
        <taxon>Hologalegina</taxon>
        <taxon>IRL clade</taxon>
        <taxon>Cicereae</taxon>
        <taxon>Cicer</taxon>
    </lineage>
</organism>
<feature type="transmembrane region" description="Helical" evidence="5">
    <location>
        <begin position="213"/>
        <end position="231"/>
    </location>
</feature>
<feature type="domain" description="Nodulin-like" evidence="6">
    <location>
        <begin position="12"/>
        <end position="258"/>
    </location>
</feature>
<dbReference type="eggNOG" id="ENOG502RAWW">
    <property type="taxonomic scope" value="Eukaryota"/>
</dbReference>
<dbReference type="InterPro" id="IPR010658">
    <property type="entry name" value="Nodulin-like"/>
</dbReference>
<evidence type="ECO:0000256" key="2">
    <source>
        <dbReference type="ARBA" id="ARBA00022692"/>
    </source>
</evidence>
<keyword evidence="3 5" id="KW-1133">Transmembrane helix</keyword>
<dbReference type="InterPro" id="IPR056555">
    <property type="entry name" value="NFD4_C"/>
</dbReference>
<dbReference type="STRING" id="3827.A0A1S2YZ04"/>
<evidence type="ECO:0000313" key="8">
    <source>
        <dbReference type="Proteomes" id="UP000087171"/>
    </source>
</evidence>
<feature type="transmembrane region" description="Helical" evidence="5">
    <location>
        <begin position="413"/>
        <end position="433"/>
    </location>
</feature>
<sequence>MVSFPSNFVGEKWLGFVTAIWVQAICGNNYTFANYSDVLKSLMSLTQMQLNNLSVVKDVGKAFGILSGLVSDRWPTSVILMIGAIMGFIGYGVQWLVVSQRITPLPYWLMCVFMCMGGNSTTWMNTAVLVTCMRNFSKNRGPISGILKGYVGLSTAIFTDICTALFSSDPSKFLLMLTIVPAVICLIASLFLHETKSASTSIEENQETRFFNVFNLIAVTVAVYLLAFDVTGPHEHVLSLVFSIGLLVLLAMPLLVPLYLVMFKTSTTFDREKQTHEPLLEEKVLDENEERSKVEEVETKRKPMIGEEHTIVEMAKTFDFWILFVSFLCGVGTGLCVMNNMGQMGLALGYSDVSLFISFISIWGFFGRILSGSLSEYYIRKSGMPRLVWNAAAQILMVFGYIALAMALPGSLYIGSILVGICYGVRLTITPAAASELFGLKYYGLLYNILILNLPIGSFIFSGLIAGYLYDLEATSVPGGGNTCIGAHCFRLVYVIMAFASVLGCGLDLLLVVRTKKVYSKIQLERTLVNS</sequence>
<feature type="transmembrane region" description="Helical" evidence="5">
    <location>
        <begin position="173"/>
        <end position="192"/>
    </location>
</feature>
<dbReference type="OrthoDB" id="410267at2759"/>
<dbReference type="GeneID" id="101505083"/>
<feature type="transmembrane region" description="Helical" evidence="5">
    <location>
        <begin position="237"/>
        <end position="261"/>
    </location>
</feature>
<reference evidence="9" key="2">
    <citation type="submission" date="2025-08" db="UniProtKB">
        <authorList>
            <consortium name="RefSeq"/>
        </authorList>
    </citation>
    <scope>IDENTIFICATION</scope>
    <source>
        <tissue evidence="9">Etiolated seedlings</tissue>
    </source>
</reference>
<evidence type="ECO:0000256" key="4">
    <source>
        <dbReference type="ARBA" id="ARBA00023136"/>
    </source>
</evidence>
<evidence type="ECO:0000256" key="5">
    <source>
        <dbReference type="SAM" id="Phobius"/>
    </source>
</evidence>
<accession>A0A1S2YZ04</accession>
<reference evidence="8" key="1">
    <citation type="journal article" date="2013" name="Nat. Biotechnol.">
        <title>Draft genome sequence of chickpea (Cicer arietinum) provides a resource for trait improvement.</title>
        <authorList>
            <person name="Varshney R.K."/>
            <person name="Song C."/>
            <person name="Saxena R.K."/>
            <person name="Azam S."/>
            <person name="Yu S."/>
            <person name="Sharpe A.G."/>
            <person name="Cannon S."/>
            <person name="Baek J."/>
            <person name="Rosen B.D."/>
            <person name="Tar'an B."/>
            <person name="Millan T."/>
            <person name="Zhang X."/>
            <person name="Ramsay L.D."/>
            <person name="Iwata A."/>
            <person name="Wang Y."/>
            <person name="Nelson W."/>
            <person name="Farmer A.D."/>
            <person name="Gaur P.M."/>
            <person name="Soderlund C."/>
            <person name="Penmetsa R.V."/>
            <person name="Xu C."/>
            <person name="Bharti A.K."/>
            <person name="He W."/>
            <person name="Winter P."/>
            <person name="Zhao S."/>
            <person name="Hane J.K."/>
            <person name="Carrasquilla-Garcia N."/>
            <person name="Condie J.A."/>
            <person name="Upadhyaya H.D."/>
            <person name="Luo M.C."/>
            <person name="Thudi M."/>
            <person name="Gowda C.L."/>
            <person name="Singh N.P."/>
            <person name="Lichtenzveig J."/>
            <person name="Gali K.K."/>
            <person name="Rubio J."/>
            <person name="Nadarajan N."/>
            <person name="Dolezel J."/>
            <person name="Bansal K.C."/>
            <person name="Xu X."/>
            <person name="Edwards D."/>
            <person name="Zhang G."/>
            <person name="Kahl G."/>
            <person name="Gil J."/>
            <person name="Singh K.B."/>
            <person name="Datta S.K."/>
            <person name="Jackson S.A."/>
            <person name="Wang J."/>
            <person name="Cook D.R."/>
        </authorList>
    </citation>
    <scope>NUCLEOTIDE SEQUENCE [LARGE SCALE GENOMIC DNA]</scope>
    <source>
        <strain evidence="8">cv. CDC Frontier</strain>
    </source>
</reference>
<dbReference type="GO" id="GO:0016020">
    <property type="term" value="C:membrane"/>
    <property type="evidence" value="ECO:0007669"/>
    <property type="project" value="UniProtKB-SubCell"/>
</dbReference>
<feature type="domain" description="NFD4 C-terminal" evidence="7">
    <location>
        <begin position="307"/>
        <end position="520"/>
    </location>
</feature>
<dbReference type="CDD" id="cd17354">
    <property type="entry name" value="MFS_Mch1p_like"/>
    <property type="match status" value="1"/>
</dbReference>
<dbReference type="Gene3D" id="1.20.1250.20">
    <property type="entry name" value="MFS general substrate transporter like domains"/>
    <property type="match status" value="2"/>
</dbReference>
<feature type="transmembrane region" description="Helical" evidence="5">
    <location>
        <begin position="347"/>
        <end position="366"/>
    </location>
</feature>
<evidence type="ECO:0000256" key="1">
    <source>
        <dbReference type="ARBA" id="ARBA00004141"/>
    </source>
</evidence>
<evidence type="ECO:0000259" key="7">
    <source>
        <dbReference type="Pfam" id="PF23262"/>
    </source>
</evidence>
<keyword evidence="2 5" id="KW-0812">Transmembrane</keyword>
<feature type="transmembrane region" description="Helical" evidence="5">
    <location>
        <begin position="74"/>
        <end position="93"/>
    </location>
</feature>
<feature type="transmembrane region" description="Helical" evidence="5">
    <location>
        <begin position="445"/>
        <end position="470"/>
    </location>
</feature>
<dbReference type="RefSeq" id="XP_004512144.1">
    <property type="nucleotide sequence ID" value="XM_004512087.3"/>
</dbReference>
<feature type="transmembrane region" description="Helical" evidence="5">
    <location>
        <begin position="387"/>
        <end position="407"/>
    </location>
</feature>
<dbReference type="PANTHER" id="PTHR21576:SF167">
    <property type="entry name" value="OS09G0536700 PROTEIN"/>
    <property type="match status" value="1"/>
</dbReference>
<proteinExistence type="predicted"/>
<evidence type="ECO:0000259" key="6">
    <source>
        <dbReference type="Pfam" id="PF06813"/>
    </source>
</evidence>
<keyword evidence="8" id="KW-1185">Reference proteome</keyword>
<dbReference type="PANTHER" id="PTHR21576">
    <property type="entry name" value="UNCHARACTERIZED NODULIN-LIKE PROTEIN"/>
    <property type="match status" value="1"/>
</dbReference>
<evidence type="ECO:0000313" key="9">
    <source>
        <dbReference type="RefSeq" id="XP_004512144.1"/>
    </source>
</evidence>